<gene>
    <name evidence="3" type="ORF">GCM10009682_38340</name>
</gene>
<keyword evidence="1" id="KW-0324">Glycolysis</keyword>
<dbReference type="EMBL" id="BAAALT010000122">
    <property type="protein sequence ID" value="GAA1813485.1"/>
    <property type="molecule type" value="Genomic_DNA"/>
</dbReference>
<keyword evidence="2" id="KW-0413">Isomerase</keyword>
<dbReference type="Proteomes" id="UP001500218">
    <property type="component" value="Unassembled WGS sequence"/>
</dbReference>
<keyword evidence="4" id="KW-1185">Reference proteome</keyword>
<dbReference type="PANTHER" id="PTHR48100">
    <property type="entry name" value="BROAD-SPECIFICITY PHOSPHATASE YOR283W-RELATED"/>
    <property type="match status" value="1"/>
</dbReference>
<dbReference type="InterPro" id="IPR050275">
    <property type="entry name" value="PGM_Phosphatase"/>
</dbReference>
<evidence type="ECO:0000256" key="2">
    <source>
        <dbReference type="ARBA" id="ARBA00023235"/>
    </source>
</evidence>
<organism evidence="3 4">
    <name type="scientific">Luedemannella flava</name>
    <dbReference type="NCBI Taxonomy" id="349316"/>
    <lineage>
        <taxon>Bacteria</taxon>
        <taxon>Bacillati</taxon>
        <taxon>Actinomycetota</taxon>
        <taxon>Actinomycetes</taxon>
        <taxon>Micromonosporales</taxon>
        <taxon>Micromonosporaceae</taxon>
        <taxon>Luedemannella</taxon>
    </lineage>
</organism>
<protein>
    <submittedName>
        <fullName evidence="3">Histidine phosphatase family protein</fullName>
    </submittedName>
</protein>
<dbReference type="PROSITE" id="PS00175">
    <property type="entry name" value="PG_MUTASE"/>
    <property type="match status" value="1"/>
</dbReference>
<sequence length="240" mass="25907">MGMVMAELTVVRHGQSEANLAFAAAEAAGRLDSGVVGRDVDVPLSPLGRAQALAVGRRLAGMRPSQRPQVVVCSPYRRAGQTWELARAAAHDMGADLPSAYVDDRVGDRVMGRLELMTSAAIEAGFPKEAARRREVGEFAYRPPGGESFDDIAVRLARAVTDLHARHAGQRVWVIAHDAVVLVMRRLIENLTPAELAAVVVDGPVANASFTRFAAVAGRLRLTRYNDVEHLAEVGRDREP</sequence>
<dbReference type="Pfam" id="PF00300">
    <property type="entry name" value="His_Phos_1"/>
    <property type="match status" value="1"/>
</dbReference>
<proteinExistence type="predicted"/>
<reference evidence="3 4" key="1">
    <citation type="journal article" date="2019" name="Int. J. Syst. Evol. Microbiol.">
        <title>The Global Catalogue of Microorganisms (GCM) 10K type strain sequencing project: providing services to taxonomists for standard genome sequencing and annotation.</title>
        <authorList>
            <consortium name="The Broad Institute Genomics Platform"/>
            <consortium name="The Broad Institute Genome Sequencing Center for Infectious Disease"/>
            <person name="Wu L."/>
            <person name="Ma J."/>
        </authorList>
    </citation>
    <scope>NUCLEOTIDE SEQUENCE [LARGE SCALE GENOMIC DNA]</scope>
    <source>
        <strain evidence="3 4">JCM 13250</strain>
    </source>
</reference>
<dbReference type="PANTHER" id="PTHR48100:SF1">
    <property type="entry name" value="HISTIDINE PHOSPHATASE FAMILY PROTEIN-RELATED"/>
    <property type="match status" value="1"/>
</dbReference>
<evidence type="ECO:0000313" key="4">
    <source>
        <dbReference type="Proteomes" id="UP001500218"/>
    </source>
</evidence>
<dbReference type="Gene3D" id="3.40.50.1240">
    <property type="entry name" value="Phosphoglycerate mutase-like"/>
    <property type="match status" value="1"/>
</dbReference>
<evidence type="ECO:0000313" key="3">
    <source>
        <dbReference type="EMBL" id="GAA1813485.1"/>
    </source>
</evidence>
<dbReference type="SMART" id="SM00855">
    <property type="entry name" value="PGAM"/>
    <property type="match status" value="1"/>
</dbReference>
<dbReference type="InterPro" id="IPR013078">
    <property type="entry name" value="His_Pase_superF_clade-1"/>
</dbReference>
<dbReference type="CDD" id="cd07067">
    <property type="entry name" value="HP_PGM_like"/>
    <property type="match status" value="1"/>
</dbReference>
<dbReference type="InterPro" id="IPR029033">
    <property type="entry name" value="His_PPase_superfam"/>
</dbReference>
<name>A0ABN2M8I1_9ACTN</name>
<dbReference type="SUPFAM" id="SSF53254">
    <property type="entry name" value="Phosphoglycerate mutase-like"/>
    <property type="match status" value="1"/>
</dbReference>
<dbReference type="InterPro" id="IPR001345">
    <property type="entry name" value="PG/BPGM_mutase_AS"/>
</dbReference>
<evidence type="ECO:0000256" key="1">
    <source>
        <dbReference type="ARBA" id="ARBA00023152"/>
    </source>
</evidence>
<accession>A0ABN2M8I1</accession>
<comment type="caution">
    <text evidence="3">The sequence shown here is derived from an EMBL/GenBank/DDBJ whole genome shotgun (WGS) entry which is preliminary data.</text>
</comment>